<keyword evidence="3" id="KW-1185">Reference proteome</keyword>
<reference evidence="2 3" key="1">
    <citation type="journal article" date="2015" name="Genome Biol. Evol.">
        <title>Comparative Genomics of a Bacterivorous Green Alga Reveals Evolutionary Causalities and Consequences of Phago-Mixotrophic Mode of Nutrition.</title>
        <authorList>
            <person name="Burns J.A."/>
            <person name="Paasch A."/>
            <person name="Narechania A."/>
            <person name="Kim E."/>
        </authorList>
    </citation>
    <scope>NUCLEOTIDE SEQUENCE [LARGE SCALE GENOMIC DNA]</scope>
    <source>
        <strain evidence="2 3">PLY_AMNH</strain>
    </source>
</reference>
<evidence type="ECO:0000313" key="2">
    <source>
        <dbReference type="EMBL" id="KAK3250214.1"/>
    </source>
</evidence>
<accession>A0AAE0C970</accession>
<protein>
    <submittedName>
        <fullName evidence="2">Uncharacterized protein</fullName>
    </submittedName>
</protein>
<proteinExistence type="predicted"/>
<feature type="region of interest" description="Disordered" evidence="1">
    <location>
        <begin position="1"/>
        <end position="80"/>
    </location>
</feature>
<feature type="compositionally biased region" description="Low complexity" evidence="1">
    <location>
        <begin position="50"/>
        <end position="61"/>
    </location>
</feature>
<feature type="compositionally biased region" description="Pro residues" evidence="1">
    <location>
        <begin position="62"/>
        <end position="71"/>
    </location>
</feature>
<feature type="compositionally biased region" description="Pro residues" evidence="1">
    <location>
        <begin position="8"/>
        <end position="49"/>
    </location>
</feature>
<evidence type="ECO:0000256" key="1">
    <source>
        <dbReference type="SAM" id="MobiDB-lite"/>
    </source>
</evidence>
<dbReference type="Proteomes" id="UP001190700">
    <property type="component" value="Unassembled WGS sequence"/>
</dbReference>
<name>A0AAE0C970_9CHLO</name>
<organism evidence="2 3">
    <name type="scientific">Cymbomonas tetramitiformis</name>
    <dbReference type="NCBI Taxonomy" id="36881"/>
    <lineage>
        <taxon>Eukaryota</taxon>
        <taxon>Viridiplantae</taxon>
        <taxon>Chlorophyta</taxon>
        <taxon>Pyramimonadophyceae</taxon>
        <taxon>Pyramimonadales</taxon>
        <taxon>Pyramimonadaceae</taxon>
        <taxon>Cymbomonas</taxon>
    </lineage>
</organism>
<sequence>MSAVAAQPPTPMPFHTPLPLPAPSPTPAPPPIPGPPIPLPTSALPPAPTAVPTNLASALPPAHAPGPPPSARFPHSASANPILSPSAAPFVPGVIRLPQGTNLRASSDEVRQEHKVKEMVLKLVKGVTKFPRSAADTKSADKDGLLAQLEHYSNLQEDLSRVDGVPEEFSEEVLALASCEDEQGYQTLAALAGIELVEGDGLPPVEDDE</sequence>
<gene>
    <name evidence="2" type="ORF">CYMTET_40391</name>
</gene>
<dbReference type="EMBL" id="LGRX02026842">
    <property type="protein sequence ID" value="KAK3250214.1"/>
    <property type="molecule type" value="Genomic_DNA"/>
</dbReference>
<comment type="caution">
    <text evidence="2">The sequence shown here is derived from an EMBL/GenBank/DDBJ whole genome shotgun (WGS) entry which is preliminary data.</text>
</comment>
<evidence type="ECO:0000313" key="3">
    <source>
        <dbReference type="Proteomes" id="UP001190700"/>
    </source>
</evidence>
<dbReference type="AlphaFoldDB" id="A0AAE0C970"/>